<evidence type="ECO:0000256" key="4">
    <source>
        <dbReference type="ARBA" id="ARBA00022679"/>
    </source>
</evidence>
<gene>
    <name evidence="9" type="primary">Aste57867_7487</name>
    <name evidence="8" type="synonym">Aste57867_4855</name>
    <name evidence="7" type="ORF">As57867_004842</name>
    <name evidence="6" type="ORF">As57867_007461</name>
    <name evidence="8" type="ORF">ASTE57867_4855</name>
    <name evidence="9" type="ORF">ASTE57867_7487</name>
</gene>
<reference evidence="9 10" key="1">
    <citation type="submission" date="2019-03" db="EMBL/GenBank/DDBJ databases">
        <authorList>
            <person name="Gaulin E."/>
            <person name="Dumas B."/>
        </authorList>
    </citation>
    <scope>NUCLEOTIDE SEQUENCE [LARGE SCALE GENOMIC DNA]</scope>
    <source>
        <strain evidence="9">CBS 568.67</strain>
    </source>
</reference>
<name>A0A485KID1_9STRA</name>
<evidence type="ECO:0000313" key="10">
    <source>
        <dbReference type="Proteomes" id="UP000332933"/>
    </source>
</evidence>
<evidence type="ECO:0000313" key="9">
    <source>
        <dbReference type="EMBL" id="VFT84397.1"/>
    </source>
</evidence>
<dbReference type="EMBL" id="CAADRA010001303">
    <property type="protein sequence ID" value="VFT81948.1"/>
    <property type="molecule type" value="Genomic_DNA"/>
</dbReference>
<evidence type="ECO:0000256" key="3">
    <source>
        <dbReference type="ARBA" id="ARBA00022576"/>
    </source>
</evidence>
<keyword evidence="10" id="KW-1185">Reference proteome</keyword>
<evidence type="ECO:0000256" key="1">
    <source>
        <dbReference type="ARBA" id="ARBA00001933"/>
    </source>
</evidence>
<dbReference type="PANTHER" id="PTHR11751:SF29">
    <property type="entry name" value="ALANINE TRANSAMINASE"/>
    <property type="match status" value="1"/>
</dbReference>
<evidence type="ECO:0000256" key="5">
    <source>
        <dbReference type="ARBA" id="ARBA00022898"/>
    </source>
</evidence>
<reference evidence="6" key="2">
    <citation type="submission" date="2019-06" db="EMBL/GenBank/DDBJ databases">
        <title>Genomics analysis of Aphanomyces spp. identifies a new class of oomycete effector associated with host adaptation.</title>
        <authorList>
            <person name="Gaulin E."/>
        </authorList>
    </citation>
    <scope>NUCLEOTIDE SEQUENCE</scope>
    <source>
        <strain evidence="6">CBS 578.67</strain>
    </source>
</reference>
<dbReference type="Proteomes" id="UP000332933">
    <property type="component" value="Unassembled WGS sequence"/>
</dbReference>
<keyword evidence="4" id="KW-0808">Transferase</keyword>
<evidence type="ECO:0000313" key="8">
    <source>
        <dbReference type="EMBL" id="VFT81948.1"/>
    </source>
</evidence>
<dbReference type="InterPro" id="IPR015422">
    <property type="entry name" value="PyrdxlP-dep_Trfase_small"/>
</dbReference>
<dbReference type="OrthoDB" id="91793at2759"/>
<keyword evidence="3" id="KW-0032">Aminotransferase</keyword>
<accession>A0A485KID1</accession>
<sequence length="122" mass="13764">MEVVNFDHDFIEELHELVSINHCSNIAGQLMVALMTNPPKPGDASHALYVQQRADYVSSLKRRAVNLMALFNQLEGVTCNVTEGAIYGTFHFRSTILPPEEGIDEVIEKTAKFHAEVMNKYR</sequence>
<comment type="subunit">
    <text evidence="2">Homodimer.</text>
</comment>
<protein>
    <submittedName>
        <fullName evidence="8">Aste57867_4855 protein</fullName>
    </submittedName>
    <submittedName>
        <fullName evidence="9">Aste57867_7487 protein</fullName>
    </submittedName>
</protein>
<dbReference type="InterPro" id="IPR045088">
    <property type="entry name" value="ALAT1/2-like"/>
</dbReference>
<dbReference type="EMBL" id="VJMH01001303">
    <property type="protein sequence ID" value="KAF0712360.1"/>
    <property type="molecule type" value="Genomic_DNA"/>
</dbReference>
<proteinExistence type="predicted"/>
<comment type="cofactor">
    <cofactor evidence="1">
        <name>pyridoxal 5'-phosphate</name>
        <dbReference type="ChEBI" id="CHEBI:597326"/>
    </cofactor>
</comment>
<evidence type="ECO:0000313" key="7">
    <source>
        <dbReference type="EMBL" id="KAF0712360.1"/>
    </source>
</evidence>
<dbReference type="Gene3D" id="3.90.1150.10">
    <property type="entry name" value="Aspartate Aminotransferase, domain 1"/>
    <property type="match status" value="2"/>
</dbReference>
<keyword evidence="5" id="KW-0663">Pyridoxal phosphate</keyword>
<organism evidence="9 10">
    <name type="scientific">Aphanomyces stellatus</name>
    <dbReference type="NCBI Taxonomy" id="120398"/>
    <lineage>
        <taxon>Eukaryota</taxon>
        <taxon>Sar</taxon>
        <taxon>Stramenopiles</taxon>
        <taxon>Oomycota</taxon>
        <taxon>Saprolegniomycetes</taxon>
        <taxon>Saprolegniales</taxon>
        <taxon>Verrucalvaceae</taxon>
        <taxon>Aphanomyces</taxon>
    </lineage>
</organism>
<dbReference type="EMBL" id="CAADRA010004092">
    <property type="protein sequence ID" value="VFT84397.1"/>
    <property type="molecule type" value="Genomic_DNA"/>
</dbReference>
<evidence type="ECO:0000256" key="2">
    <source>
        <dbReference type="ARBA" id="ARBA00011738"/>
    </source>
</evidence>
<dbReference type="GO" id="GO:0004021">
    <property type="term" value="F:L-alanine:2-oxoglutarate aminotransferase activity"/>
    <property type="evidence" value="ECO:0007669"/>
    <property type="project" value="TreeGrafter"/>
</dbReference>
<dbReference type="EMBL" id="VJMH01004080">
    <property type="protein sequence ID" value="KAF0703868.1"/>
    <property type="molecule type" value="Genomic_DNA"/>
</dbReference>
<dbReference type="PANTHER" id="PTHR11751">
    <property type="entry name" value="ALANINE AMINOTRANSFERASE"/>
    <property type="match status" value="1"/>
</dbReference>
<dbReference type="AlphaFoldDB" id="A0A485KID1"/>
<evidence type="ECO:0000313" key="6">
    <source>
        <dbReference type="EMBL" id="KAF0703868.1"/>
    </source>
</evidence>